<organism evidence="8 9">
    <name type="scientific">Dyadobacter koreensis</name>
    <dbReference type="NCBI Taxonomy" id="408657"/>
    <lineage>
        <taxon>Bacteria</taxon>
        <taxon>Pseudomonadati</taxon>
        <taxon>Bacteroidota</taxon>
        <taxon>Cytophagia</taxon>
        <taxon>Cytophagales</taxon>
        <taxon>Spirosomataceae</taxon>
        <taxon>Dyadobacter</taxon>
    </lineage>
</organism>
<dbReference type="Gene3D" id="2.60.120.260">
    <property type="entry name" value="Galactose-binding domain-like"/>
    <property type="match status" value="1"/>
</dbReference>
<dbReference type="OrthoDB" id="9792152at2"/>
<dbReference type="Gene3D" id="3.40.50.200">
    <property type="entry name" value="Peptidase S8/S53 domain"/>
    <property type="match status" value="1"/>
</dbReference>
<reference evidence="8 9" key="1">
    <citation type="submission" date="2016-10" db="EMBL/GenBank/DDBJ databases">
        <authorList>
            <person name="de Groot N.N."/>
        </authorList>
    </citation>
    <scope>NUCLEOTIDE SEQUENCE [LARGE SCALE GENOMIC DNA]</scope>
    <source>
        <strain evidence="8 9">DSM 19938</strain>
    </source>
</reference>
<dbReference type="InterPro" id="IPR015500">
    <property type="entry name" value="Peptidase_S8_subtilisin-rel"/>
</dbReference>
<evidence type="ECO:0000256" key="5">
    <source>
        <dbReference type="PROSITE-ProRule" id="PRU01240"/>
    </source>
</evidence>
<evidence type="ECO:0000256" key="4">
    <source>
        <dbReference type="ARBA" id="ARBA00022825"/>
    </source>
</evidence>
<dbReference type="InterPro" id="IPR013783">
    <property type="entry name" value="Ig-like_fold"/>
</dbReference>
<accession>A0A1H7AFM5</accession>
<dbReference type="SUPFAM" id="SSF52743">
    <property type="entry name" value="Subtilisin-like"/>
    <property type="match status" value="1"/>
</dbReference>
<evidence type="ECO:0000256" key="3">
    <source>
        <dbReference type="ARBA" id="ARBA00022801"/>
    </source>
</evidence>
<keyword evidence="2 5" id="KW-0645">Protease</keyword>
<dbReference type="GO" id="GO:0006508">
    <property type="term" value="P:proteolysis"/>
    <property type="evidence" value="ECO:0007669"/>
    <property type="project" value="UniProtKB-KW"/>
</dbReference>
<dbReference type="Pfam" id="PF18962">
    <property type="entry name" value="Por_Secre_tail"/>
    <property type="match status" value="1"/>
</dbReference>
<dbReference type="Pfam" id="PF00082">
    <property type="entry name" value="Peptidase_S8"/>
    <property type="match status" value="1"/>
</dbReference>
<dbReference type="PANTHER" id="PTHR43399:SF4">
    <property type="entry name" value="CELL WALL-ASSOCIATED PROTEASE"/>
    <property type="match status" value="1"/>
</dbReference>
<dbReference type="Gene3D" id="2.60.40.10">
    <property type="entry name" value="Immunoglobulins"/>
    <property type="match status" value="1"/>
</dbReference>
<dbReference type="PROSITE" id="PS00138">
    <property type="entry name" value="SUBTILASE_SER"/>
    <property type="match status" value="1"/>
</dbReference>
<evidence type="ECO:0000259" key="6">
    <source>
        <dbReference type="Pfam" id="PF00082"/>
    </source>
</evidence>
<dbReference type="NCBIfam" id="TIGR04183">
    <property type="entry name" value="Por_Secre_tail"/>
    <property type="match status" value="1"/>
</dbReference>
<dbReference type="InterPro" id="IPR034058">
    <property type="entry name" value="TagA/B/C/D_pept_dom"/>
</dbReference>
<evidence type="ECO:0000256" key="1">
    <source>
        <dbReference type="ARBA" id="ARBA00011073"/>
    </source>
</evidence>
<dbReference type="Gene3D" id="2.60.120.380">
    <property type="match status" value="1"/>
</dbReference>
<dbReference type="Proteomes" id="UP000199532">
    <property type="component" value="Unassembled WGS sequence"/>
</dbReference>
<gene>
    <name evidence="8" type="ORF">SAMN04487995_5571</name>
</gene>
<sequence length="1792" mass="196117">MKLKNLYLFVAFFAICTTTTFGQHRIMLRDGPFTPEVNIFPEKIGEFNRKLRTLNRKSFVVIQFEGVPGEGEKRQLKNEGIELLDYIPDNAYTATVTNSLNYSSLRVAGVRSVVQLTSSQKLHVSLANGKFPSHAVKTPGMVDVWISFPKTFSFEEVGEELRNKNLLIIAETFKNYGVLELRIPVTRIAELTTFPFVQYVQPIPARDEAFNDHSEENSRANVLSSTVSGNRNLHGEGVVVGIGDNANPMLHVDFNNRIINRFASETSESHGLHVMGTMGGAGVIDERYKGYAPKSKIIAHHFSNLLINLPNYVKDYGMVVTNNSYGNDVTSCTSFGTYDLYSQILDQQAIDMPYLENVFAVGNSGAVPCSPFPAGFATVLGGYQASKNIITVGNTQVDGQLSVYSSRGPAKDGRIKPEIVVQGTTIRSTVPDNKYGLGSGTSMAAPAVSGSLALLYQQYRKLNGGANPKNALMKALICNSGMDKGNAGPDYKYGFGWLNLVRAVKMLESGSYINAAVSNKASKNHSITIPENTAQLKVMLYWNDPAAAIQASHTLVNDLDIEVFNPSQIKTLPKILDAAPLKVDNPATTGADHINNIEQVVIDNPVAGNYTLTIKGTAVNQNPEQEYFVVYDVIPVETTITYPIGTERVQQGDAINISWDSFGNDANGFTIQYSTDNGNSWADINTSVDANLRQLSWVVPNVTTSKARVKIIQNGTGNISVSEPFTILGVPTISLSPVQCEGYAAVQWDAVAGATDYEVMMLQGEDMVSIGTTTATNYNLSALSKDLTYWITVRARLNGSPGRRATAISRKPDNGNCSGTISDNDFKLDAIISPAYSGRKFTATELSASSKITIRIKNLDDVSSSGDFKVKYFINDVLKGEETVGTSILGGSTHDITFSSLANLSEIRSYALKVEVEKPGDIIAGNNVMTSIIKQMSNNPVSMPFLDDMESLPKQEFFAVQAGLENSDRYDFSSNTAFGRIRTFAGSGAAGSGERALVLDADRYVENGNTNYLIGTFNLSAYNAANDDIRLNFRYKNHGQSSNSNNRVWIRGKDTDAWIEVYNLYSNQNGVTGSYKQSSDIEISKILNTNSKNFSSSFQVRFGQYGKVMVADSYSGAGYSFDDIRLTQIANDVQAVSINSPALSGCGIGSAEQVKVSVRNNSPSGLTNIPVKFQVDNGAVFVESIASLGGNTTSEYTFQSRADLSGPGTHTLKVWVDLQSDSNVANNTIIAEVFNSPLISSFPYLENFENGTGFWYSGGTNNSWKFGTPNASKINRAASGSKAWKTSLTGKYNANEVSYLYSPCFDLREMLVPTISFNVALDIEDCGRNICDIAYMEYSTDGSAWRRLGANGQGTNWYNKANANDNGWSAQDYTRWHVATVALPAGSASIRLRFVLRTDETEMREGIAIDDIHVYDNRNGIYDGNSMSAAAQGSDGGKQWTNYTNNGALVASVYNNNQNLGNTDVRIYVNSGAVRNTNGQYYLNRNATIKPANYNFSDSVTVRLFFLDSDVERLIAATGCTSCIKPASVAELGISKYSDSNDANEDGTVANNTTTGWLFIPAEKTKKVPFDKGYYAEFKVKSLSEFWLSRDAMGAATPLPVELLSFTAKRKDGTESSPDVITEWVTTSEVNFSHFELEVAKGNDELKLGQFRKIGEILADGGVNKGQYYSFTDYEKDKTDVRYYRLKMVDKDETFKYSLIRPVVIQEKIDWQVYPNPSKDIFNVVYQGSAGQEVRVNVIDLTGRISAKGNFSASGSVQKYQIDLGSATFAPGLYMVEVVAGKRREVFRLVKL</sequence>
<feature type="domain" description="Secretion system C-terminal sorting" evidence="7">
    <location>
        <begin position="1713"/>
        <end position="1785"/>
    </location>
</feature>
<keyword evidence="3 5" id="KW-0378">Hydrolase</keyword>
<dbReference type="PROSITE" id="PS51892">
    <property type="entry name" value="SUBTILASE"/>
    <property type="match status" value="1"/>
</dbReference>
<proteinExistence type="inferred from homology"/>
<evidence type="ECO:0000259" key="7">
    <source>
        <dbReference type="Pfam" id="PF18962"/>
    </source>
</evidence>
<feature type="active site" description="Charge relay system" evidence="5">
    <location>
        <position position="244"/>
    </location>
</feature>
<feature type="active site" description="Charge relay system" evidence="5">
    <location>
        <position position="270"/>
    </location>
</feature>
<feature type="domain" description="Peptidase S8/S53" evidence="6">
    <location>
        <begin position="235"/>
        <end position="496"/>
    </location>
</feature>
<dbReference type="STRING" id="408657.SAMN04487995_5571"/>
<dbReference type="GO" id="GO:0004252">
    <property type="term" value="F:serine-type endopeptidase activity"/>
    <property type="evidence" value="ECO:0007669"/>
    <property type="project" value="UniProtKB-UniRule"/>
</dbReference>
<dbReference type="PRINTS" id="PR00723">
    <property type="entry name" value="SUBTILISIN"/>
</dbReference>
<dbReference type="InterPro" id="IPR023828">
    <property type="entry name" value="Peptidase_S8_Ser-AS"/>
</dbReference>
<evidence type="ECO:0000313" key="8">
    <source>
        <dbReference type="EMBL" id="SEJ62677.1"/>
    </source>
</evidence>
<keyword evidence="9" id="KW-1185">Reference proteome</keyword>
<comment type="similarity">
    <text evidence="1 5">Belongs to the peptidase S8 family.</text>
</comment>
<keyword evidence="4 5" id="KW-0720">Serine protease</keyword>
<feature type="active site" description="Charge relay system" evidence="5">
    <location>
        <position position="442"/>
    </location>
</feature>
<dbReference type="PANTHER" id="PTHR43399">
    <property type="entry name" value="SUBTILISIN-RELATED"/>
    <property type="match status" value="1"/>
</dbReference>
<dbReference type="InterPro" id="IPR051048">
    <property type="entry name" value="Peptidase_S8/S53_subtilisin"/>
</dbReference>
<dbReference type="InterPro" id="IPR000209">
    <property type="entry name" value="Peptidase_S8/S53_dom"/>
</dbReference>
<dbReference type="InterPro" id="IPR036852">
    <property type="entry name" value="Peptidase_S8/S53_dom_sf"/>
</dbReference>
<dbReference type="RefSeq" id="WP_090341102.1">
    <property type="nucleotide sequence ID" value="NZ_FNXY01000010.1"/>
</dbReference>
<evidence type="ECO:0000313" key="9">
    <source>
        <dbReference type="Proteomes" id="UP000199532"/>
    </source>
</evidence>
<name>A0A1H7AFM5_9BACT</name>
<protein>
    <submittedName>
        <fullName evidence="8">Por secretion system C-terminal sorting domain-containing protein</fullName>
    </submittedName>
</protein>
<dbReference type="EMBL" id="FNXY01000010">
    <property type="protein sequence ID" value="SEJ62677.1"/>
    <property type="molecule type" value="Genomic_DNA"/>
</dbReference>
<dbReference type="CDD" id="cd04842">
    <property type="entry name" value="Peptidases_S8_Kp43_protease"/>
    <property type="match status" value="1"/>
</dbReference>
<dbReference type="InterPro" id="IPR026444">
    <property type="entry name" value="Secre_tail"/>
</dbReference>
<evidence type="ECO:0000256" key="2">
    <source>
        <dbReference type="ARBA" id="ARBA00022670"/>
    </source>
</evidence>